<dbReference type="EMBL" id="KL197732">
    <property type="protein sequence ID" value="KDQ53766.1"/>
    <property type="molecule type" value="Genomic_DNA"/>
</dbReference>
<feature type="domain" description="G" evidence="1">
    <location>
        <begin position="53"/>
        <end position="111"/>
    </location>
</feature>
<dbReference type="Pfam" id="PF01926">
    <property type="entry name" value="MMR_HSR1"/>
    <property type="match status" value="1"/>
</dbReference>
<reference evidence="3" key="1">
    <citation type="journal article" date="2014" name="Proc. Natl. Acad. Sci. U.S.A.">
        <title>Extensive sampling of basidiomycete genomes demonstrates inadequacy of the white-rot/brown-rot paradigm for wood decay fungi.</title>
        <authorList>
            <person name="Riley R."/>
            <person name="Salamov A.A."/>
            <person name="Brown D.W."/>
            <person name="Nagy L.G."/>
            <person name="Floudas D."/>
            <person name="Held B.W."/>
            <person name="Levasseur A."/>
            <person name="Lombard V."/>
            <person name="Morin E."/>
            <person name="Otillar R."/>
            <person name="Lindquist E.A."/>
            <person name="Sun H."/>
            <person name="LaButti K.M."/>
            <person name="Schmutz J."/>
            <person name="Jabbour D."/>
            <person name="Luo H."/>
            <person name="Baker S.E."/>
            <person name="Pisabarro A.G."/>
            <person name="Walton J.D."/>
            <person name="Blanchette R.A."/>
            <person name="Henrissat B."/>
            <person name="Martin F."/>
            <person name="Cullen D."/>
            <person name="Hibbett D.S."/>
            <person name="Grigoriev I.V."/>
        </authorList>
    </citation>
    <scope>NUCLEOTIDE SEQUENCE [LARGE SCALE GENOMIC DNA]</scope>
    <source>
        <strain evidence="3">MUCL 33604</strain>
    </source>
</reference>
<evidence type="ECO:0000313" key="2">
    <source>
        <dbReference type="EMBL" id="KDQ53766.1"/>
    </source>
</evidence>
<protein>
    <recommendedName>
        <fullName evidence="1">G domain-containing protein</fullName>
    </recommendedName>
</protein>
<organism evidence="2 3">
    <name type="scientific">Jaapia argillacea MUCL 33604</name>
    <dbReference type="NCBI Taxonomy" id="933084"/>
    <lineage>
        <taxon>Eukaryota</taxon>
        <taxon>Fungi</taxon>
        <taxon>Dikarya</taxon>
        <taxon>Basidiomycota</taxon>
        <taxon>Agaricomycotina</taxon>
        <taxon>Agaricomycetes</taxon>
        <taxon>Agaricomycetidae</taxon>
        <taxon>Jaapiales</taxon>
        <taxon>Jaapiaceae</taxon>
        <taxon>Jaapia</taxon>
    </lineage>
</organism>
<dbReference type="InterPro" id="IPR027417">
    <property type="entry name" value="P-loop_NTPase"/>
</dbReference>
<evidence type="ECO:0000313" key="3">
    <source>
        <dbReference type="Proteomes" id="UP000027265"/>
    </source>
</evidence>
<dbReference type="Proteomes" id="UP000027265">
    <property type="component" value="Unassembled WGS sequence"/>
</dbReference>
<accession>A0A067PTV2</accession>
<gene>
    <name evidence="2" type="ORF">JAAARDRAFT_422768</name>
</gene>
<keyword evidence="3" id="KW-1185">Reference proteome</keyword>
<dbReference type="Gene3D" id="3.40.50.300">
    <property type="entry name" value="P-loop containing nucleotide triphosphate hydrolases"/>
    <property type="match status" value="1"/>
</dbReference>
<dbReference type="HOGENOM" id="CLU_1787130_0_0_1"/>
<dbReference type="InParanoid" id="A0A067PTV2"/>
<dbReference type="SUPFAM" id="SSF52540">
    <property type="entry name" value="P-loop containing nucleoside triphosphate hydrolases"/>
    <property type="match status" value="1"/>
</dbReference>
<name>A0A067PTV2_9AGAM</name>
<dbReference type="AlphaFoldDB" id="A0A067PTV2"/>
<sequence length="145" mass="16177">MGLGRAGSRSGVLRGTILRISDNIKKTFEEGMRVLHIERPFMRTMRAERVTFLILGSSGMWKSSFIAAVTGQNIPIGHGITPCTRDINTIKFGDRIEFIDTPATDDTRDVYSELQVSRIIRQRKKDASSPYTFTQSAVIVLPAIC</sequence>
<proteinExistence type="predicted"/>
<dbReference type="InterPro" id="IPR006073">
    <property type="entry name" value="GTP-bd"/>
</dbReference>
<dbReference type="GO" id="GO:0005525">
    <property type="term" value="F:GTP binding"/>
    <property type="evidence" value="ECO:0007669"/>
    <property type="project" value="InterPro"/>
</dbReference>
<evidence type="ECO:0000259" key="1">
    <source>
        <dbReference type="Pfam" id="PF01926"/>
    </source>
</evidence>